<feature type="transmembrane region" description="Helical" evidence="1">
    <location>
        <begin position="141"/>
        <end position="162"/>
    </location>
</feature>
<feature type="domain" description="GGDEF" evidence="2">
    <location>
        <begin position="424"/>
        <end position="564"/>
    </location>
</feature>
<keyword evidence="1" id="KW-1133">Transmembrane helix</keyword>
<feature type="transmembrane region" description="Helical" evidence="1">
    <location>
        <begin position="101"/>
        <end position="121"/>
    </location>
</feature>
<keyword evidence="1" id="KW-0472">Membrane</keyword>
<dbReference type="SUPFAM" id="SSF55073">
    <property type="entry name" value="Nucleotide cyclase"/>
    <property type="match status" value="1"/>
</dbReference>
<dbReference type="GO" id="GO:1902201">
    <property type="term" value="P:negative regulation of bacterial-type flagellum-dependent cell motility"/>
    <property type="evidence" value="ECO:0007669"/>
    <property type="project" value="TreeGrafter"/>
</dbReference>
<proteinExistence type="predicted"/>
<dbReference type="InterPro" id="IPR043128">
    <property type="entry name" value="Rev_trsase/Diguanyl_cyclase"/>
</dbReference>
<evidence type="ECO:0000313" key="4">
    <source>
        <dbReference type="Proteomes" id="UP000233375"/>
    </source>
</evidence>
<comment type="caution">
    <text evidence="3">The sequence shown here is derived from an EMBL/GenBank/DDBJ whole genome shotgun (WGS) entry which is preliminary data.</text>
</comment>
<dbReference type="GO" id="GO:0043709">
    <property type="term" value="P:cell adhesion involved in single-species biofilm formation"/>
    <property type="evidence" value="ECO:0007669"/>
    <property type="project" value="TreeGrafter"/>
</dbReference>
<feature type="transmembrane region" description="Helical" evidence="1">
    <location>
        <begin position="6"/>
        <end position="23"/>
    </location>
</feature>
<dbReference type="CDD" id="cd01949">
    <property type="entry name" value="GGDEF"/>
    <property type="match status" value="1"/>
</dbReference>
<keyword evidence="4" id="KW-1185">Reference proteome</keyword>
<dbReference type="FunFam" id="3.30.70.270:FF:000001">
    <property type="entry name" value="Diguanylate cyclase domain protein"/>
    <property type="match status" value="1"/>
</dbReference>
<feature type="transmembrane region" description="Helical" evidence="1">
    <location>
        <begin position="35"/>
        <end position="52"/>
    </location>
</feature>
<dbReference type="InterPro" id="IPR029016">
    <property type="entry name" value="GAF-like_dom_sf"/>
</dbReference>
<evidence type="ECO:0000313" key="3">
    <source>
        <dbReference type="EMBL" id="PKG21705.1"/>
    </source>
</evidence>
<feature type="transmembrane region" description="Helical" evidence="1">
    <location>
        <begin position="58"/>
        <end position="89"/>
    </location>
</feature>
<evidence type="ECO:0000259" key="2">
    <source>
        <dbReference type="PROSITE" id="PS50887"/>
    </source>
</evidence>
<sequence>MKISIWAVWLILLPLGLWFLYQTYPPKIDGNTSDILAFLLFMSVVASMPMMINGRPVFFLQWASLSVFLIFGLFIETVLVQLALIPILLQLRLSQETRFRLPLNSSMFFLVSISSGLIYYGLGGKHAADILWYPNSLFLVILYPLIYFLLNAILIFFISQVVYQRKEKFFTLDLGWEFVTTLITYPVGIALYIMYKQIGLIALVLIGIPFISLSVILRLYHSSRTVNDYLKEIAELGHQLTQNLQVKETIAFFTNSLYKLFKLDFVFIHEVDESNALTMIARVENKRVFPSFPGVLLINEGICGNVFSTKEPAIYHQKREWLPINKGYMPMETESVLAIPLLKNEQVIGILIVGSKKKRAFVHVPLMVLQLLCSQFAVAFENAKYFEKTKEFSERCALTKLYNYCFFEQLLTSKFQELKSSQINQLVLIMLDIDYFKSINDTYGHQAGNEVLVEFAKRIKYLVGNKGIVARYGGEEFSILLTNINIQEASELAEFIRRMIEIHSFTIKQSMKSQPAKIKITASIGLASAPHDADEPLALIKHADRALYTGAKQAGRNRVARYVK</sequence>
<feature type="transmembrane region" description="Helical" evidence="1">
    <location>
        <begin position="200"/>
        <end position="220"/>
    </location>
</feature>
<dbReference type="SMART" id="SM00267">
    <property type="entry name" value="GGDEF"/>
    <property type="match status" value="1"/>
</dbReference>
<evidence type="ECO:0000256" key="1">
    <source>
        <dbReference type="SAM" id="Phobius"/>
    </source>
</evidence>
<dbReference type="OrthoDB" id="9759607at2"/>
<dbReference type="Proteomes" id="UP000233375">
    <property type="component" value="Unassembled WGS sequence"/>
</dbReference>
<gene>
    <name evidence="3" type="ORF">CWS01_21145</name>
</gene>
<dbReference type="SUPFAM" id="SSF55781">
    <property type="entry name" value="GAF domain-like"/>
    <property type="match status" value="1"/>
</dbReference>
<dbReference type="GO" id="GO:0052621">
    <property type="term" value="F:diguanylate cyclase activity"/>
    <property type="evidence" value="ECO:0007669"/>
    <property type="project" value="TreeGrafter"/>
</dbReference>
<dbReference type="Pfam" id="PF13185">
    <property type="entry name" value="GAF_2"/>
    <property type="match status" value="1"/>
</dbReference>
<dbReference type="NCBIfam" id="TIGR00254">
    <property type="entry name" value="GGDEF"/>
    <property type="match status" value="1"/>
</dbReference>
<dbReference type="InterPro" id="IPR050469">
    <property type="entry name" value="Diguanylate_Cyclase"/>
</dbReference>
<dbReference type="PROSITE" id="PS50887">
    <property type="entry name" value="GGDEF"/>
    <property type="match status" value="1"/>
</dbReference>
<dbReference type="PANTHER" id="PTHR45138">
    <property type="entry name" value="REGULATORY COMPONENTS OF SENSORY TRANSDUCTION SYSTEM"/>
    <property type="match status" value="1"/>
</dbReference>
<dbReference type="InterPro" id="IPR000160">
    <property type="entry name" value="GGDEF_dom"/>
</dbReference>
<dbReference type="SMART" id="SM00065">
    <property type="entry name" value="GAF"/>
    <property type="match status" value="1"/>
</dbReference>
<dbReference type="Pfam" id="PF00990">
    <property type="entry name" value="GGDEF"/>
    <property type="match status" value="1"/>
</dbReference>
<dbReference type="Gene3D" id="3.30.450.40">
    <property type="match status" value="1"/>
</dbReference>
<keyword evidence="1" id="KW-0812">Transmembrane</keyword>
<dbReference type="InterPro" id="IPR003018">
    <property type="entry name" value="GAF"/>
</dbReference>
<dbReference type="GO" id="GO:0005886">
    <property type="term" value="C:plasma membrane"/>
    <property type="evidence" value="ECO:0007669"/>
    <property type="project" value="TreeGrafter"/>
</dbReference>
<dbReference type="AlphaFoldDB" id="A0A2N0YWR9"/>
<dbReference type="InterPro" id="IPR029787">
    <property type="entry name" value="Nucleotide_cyclase"/>
</dbReference>
<dbReference type="PANTHER" id="PTHR45138:SF9">
    <property type="entry name" value="DIGUANYLATE CYCLASE DGCM-RELATED"/>
    <property type="match status" value="1"/>
</dbReference>
<accession>A0A2N0YWR9</accession>
<organism evidence="3 4">
    <name type="scientific">Niallia nealsonii</name>
    <dbReference type="NCBI Taxonomy" id="115979"/>
    <lineage>
        <taxon>Bacteria</taxon>
        <taxon>Bacillati</taxon>
        <taxon>Bacillota</taxon>
        <taxon>Bacilli</taxon>
        <taxon>Bacillales</taxon>
        <taxon>Bacillaceae</taxon>
        <taxon>Niallia</taxon>
    </lineage>
</organism>
<reference evidence="3 4" key="1">
    <citation type="journal article" date="2003" name="Int. J. Syst. Evol. Microbiol.">
        <title>Bacillus nealsonii sp. nov., isolated from a spacecraft-assembly facility, whose spores are gamma-radiation resistant.</title>
        <authorList>
            <person name="Venkateswaran K."/>
            <person name="Kempf M."/>
            <person name="Chen F."/>
            <person name="Satomi M."/>
            <person name="Nicholson W."/>
            <person name="Kern R."/>
        </authorList>
    </citation>
    <scope>NUCLEOTIDE SEQUENCE [LARGE SCALE GENOMIC DNA]</scope>
    <source>
        <strain evidence="3 4">FO-92</strain>
    </source>
</reference>
<name>A0A2N0YWR9_9BACI</name>
<dbReference type="EMBL" id="PISE01000066">
    <property type="protein sequence ID" value="PKG21705.1"/>
    <property type="molecule type" value="Genomic_DNA"/>
</dbReference>
<protein>
    <submittedName>
        <fullName evidence="3">GGDEF domain-containing protein</fullName>
    </submittedName>
</protein>
<dbReference type="Gene3D" id="3.30.70.270">
    <property type="match status" value="1"/>
</dbReference>
<feature type="transmembrane region" description="Helical" evidence="1">
    <location>
        <begin position="174"/>
        <end position="194"/>
    </location>
</feature>